<feature type="transmembrane region" description="Helical" evidence="1">
    <location>
        <begin position="441"/>
        <end position="461"/>
    </location>
</feature>
<evidence type="ECO:0000313" key="4">
    <source>
        <dbReference type="EMBL" id="KTB48897.1"/>
    </source>
</evidence>
<proteinExistence type="predicted"/>
<keyword evidence="1" id="KW-0812">Transmembrane</keyword>
<name>A0A0W0GK24_9CHLR</name>
<evidence type="ECO:0000256" key="1">
    <source>
        <dbReference type="SAM" id="Phobius"/>
    </source>
</evidence>
<dbReference type="PROSITE" id="PS50853">
    <property type="entry name" value="FN3"/>
    <property type="match status" value="1"/>
</dbReference>
<dbReference type="STRING" id="1217799.DEALK_17440"/>
<gene>
    <name evidence="4" type="ORF">DEALK_17440</name>
</gene>
<dbReference type="Gene3D" id="2.60.40.380">
    <property type="entry name" value="Purple acid phosphatase-like, N-terminal"/>
    <property type="match status" value="1"/>
</dbReference>
<dbReference type="EMBL" id="LFDV01000002">
    <property type="protein sequence ID" value="KTB48897.1"/>
    <property type="molecule type" value="Genomic_DNA"/>
</dbReference>
<keyword evidence="5" id="KW-1185">Reference proteome</keyword>
<accession>A0A0W0GK24</accession>
<reference evidence="4 5" key="1">
    <citation type="submission" date="2015-06" db="EMBL/GenBank/DDBJ databases">
        <title>Genome sequence of the organohalide-respiring Dehalogenimonas alkenigignens type strain (IP3-3T).</title>
        <authorList>
            <person name="Key T.A."/>
            <person name="Richmond D.P."/>
            <person name="Bowman K.S."/>
            <person name="Cho Y.-J."/>
            <person name="Chun J."/>
            <person name="da Costa M.S."/>
            <person name="Rainey F.A."/>
            <person name="Moe W.M."/>
        </authorList>
    </citation>
    <scope>NUCLEOTIDE SEQUENCE [LARGE SCALE GENOMIC DNA]</scope>
    <source>
        <strain evidence="4 5">IP3-3</strain>
    </source>
</reference>
<evidence type="ECO:0000256" key="2">
    <source>
        <dbReference type="SAM" id="SignalP"/>
    </source>
</evidence>
<dbReference type="Proteomes" id="UP000053947">
    <property type="component" value="Unassembled WGS sequence"/>
</dbReference>
<evidence type="ECO:0000259" key="3">
    <source>
        <dbReference type="PROSITE" id="PS50853"/>
    </source>
</evidence>
<evidence type="ECO:0000313" key="5">
    <source>
        <dbReference type="Proteomes" id="UP000053947"/>
    </source>
</evidence>
<keyword evidence="2" id="KW-0732">Signal</keyword>
<dbReference type="InterPro" id="IPR008963">
    <property type="entry name" value="Purple_acid_Pase-like_N"/>
</dbReference>
<dbReference type="InterPro" id="IPR003961">
    <property type="entry name" value="FN3_dom"/>
</dbReference>
<dbReference type="Pfam" id="PF16656">
    <property type="entry name" value="Pur_ac_phosph_N"/>
    <property type="match status" value="1"/>
</dbReference>
<feature type="signal peptide" evidence="2">
    <location>
        <begin position="1"/>
        <end position="25"/>
    </location>
</feature>
<keyword evidence="1" id="KW-1133">Transmembrane helix</keyword>
<dbReference type="InterPro" id="IPR015914">
    <property type="entry name" value="PAPs_N"/>
</dbReference>
<dbReference type="GO" id="GO:0003993">
    <property type="term" value="F:acid phosphatase activity"/>
    <property type="evidence" value="ECO:0007669"/>
    <property type="project" value="InterPro"/>
</dbReference>
<comment type="caution">
    <text evidence="4">The sequence shown here is derived from an EMBL/GenBank/DDBJ whole genome shotgun (WGS) entry which is preliminary data.</text>
</comment>
<feature type="domain" description="Fibronectin type-III" evidence="3">
    <location>
        <begin position="38"/>
        <end position="133"/>
    </location>
</feature>
<feature type="chain" id="PRO_5006902707" description="Fibronectin type-III domain-containing protein" evidence="2">
    <location>
        <begin position="26"/>
        <end position="474"/>
    </location>
</feature>
<protein>
    <recommendedName>
        <fullName evidence="3">Fibronectin type-III domain-containing protein</fullName>
    </recommendedName>
</protein>
<organism evidence="4 5">
    <name type="scientific">Dehalogenimonas alkenigignens</name>
    <dbReference type="NCBI Taxonomy" id="1217799"/>
    <lineage>
        <taxon>Bacteria</taxon>
        <taxon>Bacillati</taxon>
        <taxon>Chloroflexota</taxon>
        <taxon>Dehalococcoidia</taxon>
        <taxon>Dehalococcoidales</taxon>
        <taxon>Dehalococcoidaceae</taxon>
        <taxon>Dehalogenimonas</taxon>
    </lineage>
</organism>
<dbReference type="AlphaFoldDB" id="A0A0W0GK24"/>
<keyword evidence="1" id="KW-0472">Membrane</keyword>
<sequence length="474" mass="49405">MKRSGIFTLVSLVLFFTLPCIRLEAQDTVVTGETAPLTITDVTANNITTSAATITWETNSNTTSQVFFDTILHPDVADYRFATTLDTNHVTMHTVSLNGLTSSTTYHYRVKSDLPDTTLSVISDDYTFTTTQASGGGGGGGGGGFGSQLVGIGLAGTSPWMDGNGKAITAGTVATPDGTLTLNIPVGTFVWNAAGAAQPFLSAVPLADPPASPDKNILVFAYEMGPTGVTFNPAISMTFKYTDAQVPPGTREVDLVIAWWNGSQWVMLTGVVDTEANTVTAAVSHFTAFALFAPAPPPPPPPTLKINTPAAGASFEAGTVSVSISAGNLKLISGQSANIPGEGRAIYYLDVSIPTTPGQSALTAPGTYVESALTSYTWNNLAPGTHTIGVQLVQNDRTPFNPPVYASVSVTIAQPPPPTTTAAIPIPTATVGPTPEPGSNLMPILIVSVVVALALGGFLYWRLRRPVGLKYTNR</sequence>
<dbReference type="SUPFAM" id="SSF49363">
    <property type="entry name" value="Purple acid phosphatase, N-terminal domain"/>
    <property type="match status" value="1"/>
</dbReference>
<dbReference type="GO" id="GO:0046872">
    <property type="term" value="F:metal ion binding"/>
    <property type="evidence" value="ECO:0007669"/>
    <property type="project" value="InterPro"/>
</dbReference>